<comment type="caution">
    <text evidence="2">The sequence shown here is derived from an EMBL/GenBank/DDBJ whole genome shotgun (WGS) entry which is preliminary data.</text>
</comment>
<evidence type="ECO:0000259" key="1">
    <source>
        <dbReference type="Pfam" id="PF00582"/>
    </source>
</evidence>
<dbReference type="InterPro" id="IPR006016">
    <property type="entry name" value="UspA"/>
</dbReference>
<dbReference type="SUPFAM" id="SSF52402">
    <property type="entry name" value="Adenine nucleotide alpha hydrolases-like"/>
    <property type="match status" value="1"/>
</dbReference>
<accession>A0A2H1BT33</accession>
<evidence type="ECO:0000313" key="2">
    <source>
        <dbReference type="EMBL" id="THD18767.1"/>
    </source>
</evidence>
<organism evidence="2 3">
    <name type="scientific">Fasciola hepatica</name>
    <name type="common">Liver fluke</name>
    <dbReference type="NCBI Taxonomy" id="6192"/>
    <lineage>
        <taxon>Eukaryota</taxon>
        <taxon>Metazoa</taxon>
        <taxon>Spiralia</taxon>
        <taxon>Lophotrochozoa</taxon>
        <taxon>Platyhelminthes</taxon>
        <taxon>Trematoda</taxon>
        <taxon>Digenea</taxon>
        <taxon>Plagiorchiida</taxon>
        <taxon>Echinostomata</taxon>
        <taxon>Echinostomatoidea</taxon>
        <taxon>Fasciolidae</taxon>
        <taxon>Fasciola</taxon>
    </lineage>
</organism>
<dbReference type="PANTHER" id="PTHR46989">
    <property type="entry name" value="USP DOMAIN-CONTAINING PROTEIN"/>
    <property type="match status" value="1"/>
</dbReference>
<dbReference type="AlphaFoldDB" id="A0A2H1BT33"/>
<keyword evidence="3" id="KW-1185">Reference proteome</keyword>
<dbReference type="Pfam" id="PF00582">
    <property type="entry name" value="Usp"/>
    <property type="match status" value="1"/>
</dbReference>
<evidence type="ECO:0000313" key="3">
    <source>
        <dbReference type="Proteomes" id="UP000230066"/>
    </source>
</evidence>
<dbReference type="EMBL" id="JXXN02008677">
    <property type="protein sequence ID" value="THD18767.1"/>
    <property type="molecule type" value="Genomic_DNA"/>
</dbReference>
<dbReference type="PANTHER" id="PTHR46989:SF3">
    <property type="entry name" value="USPA DOMAIN-CONTAINING PROTEIN"/>
    <property type="match status" value="1"/>
</dbReference>
<gene>
    <name evidence="2" type="ORF">D915_010563</name>
</gene>
<sequence>MPADYNQLVSEKISLNTGRRVLIPIEQTPQCAHTIESYFKTIKQPNDQVIFVHIIKPKSINSLMGMRIPNTPALVGTQLQIDRESLVQAKSLCGDYVQRAATHGIPARGFVYVDSQPSAKLVRLIQSHRADLVLLMSPERRRSLMEKYVLKHTPVPVAVVPENI</sequence>
<proteinExistence type="predicted"/>
<dbReference type="InterPro" id="IPR014729">
    <property type="entry name" value="Rossmann-like_a/b/a_fold"/>
</dbReference>
<protein>
    <recommendedName>
        <fullName evidence="1">UspA domain-containing protein</fullName>
    </recommendedName>
</protein>
<reference evidence="2" key="1">
    <citation type="submission" date="2019-03" db="EMBL/GenBank/DDBJ databases">
        <title>Improved annotation for the trematode Fasciola hepatica.</title>
        <authorList>
            <person name="Choi Y.-J."/>
            <person name="Martin J."/>
            <person name="Mitreva M."/>
        </authorList>
    </citation>
    <scope>NUCLEOTIDE SEQUENCE [LARGE SCALE GENOMIC DNA]</scope>
</reference>
<feature type="domain" description="UspA" evidence="1">
    <location>
        <begin position="19"/>
        <end position="161"/>
    </location>
</feature>
<dbReference type="Proteomes" id="UP000230066">
    <property type="component" value="Unassembled WGS sequence"/>
</dbReference>
<dbReference type="Gene3D" id="3.40.50.620">
    <property type="entry name" value="HUPs"/>
    <property type="match status" value="1"/>
</dbReference>
<name>A0A2H1BT33_FASHE</name>